<evidence type="ECO:0000313" key="3">
    <source>
        <dbReference type="Proteomes" id="UP000594380"/>
    </source>
</evidence>
<dbReference type="InterPro" id="IPR029062">
    <property type="entry name" value="Class_I_gatase-like"/>
</dbReference>
<proteinExistence type="predicted"/>
<dbReference type="GeneID" id="301099697"/>
<reference evidence="2 3" key="1">
    <citation type="submission" date="2020-02" db="EMBL/GenBank/DDBJ databases">
        <title>Paraburkholderia simonii sp. nov. and Paraburkholderia youngii sp. nov. Brazilian and Mexican Mimosa-associated rhizobia.</title>
        <authorList>
            <person name="Mavima L."/>
            <person name="Beukes C.W."/>
            <person name="Chan W.Y."/>
            <person name="Palmer M."/>
            <person name="De Meyer S.E."/>
            <person name="James E.K."/>
            <person name="Venter S.N."/>
            <person name="Steenkamp E.T."/>
        </authorList>
    </citation>
    <scope>NUCLEOTIDE SEQUENCE [LARGE SCALE GENOMIC DNA]</scope>
    <source>
        <strain evidence="2 3">JPY169</strain>
    </source>
</reference>
<dbReference type="CDD" id="cd03137">
    <property type="entry name" value="GATase1_AraC_1"/>
    <property type="match status" value="1"/>
</dbReference>
<dbReference type="InterPro" id="IPR002818">
    <property type="entry name" value="DJ-1/PfpI"/>
</dbReference>
<accession>A0A7Y6JVG1</accession>
<dbReference type="AlphaFoldDB" id="A0A7Y6JVG1"/>
<dbReference type="Proteomes" id="UP000594380">
    <property type="component" value="Unassembled WGS sequence"/>
</dbReference>
<gene>
    <name evidence="2" type="ORF">G5S42_04985</name>
</gene>
<dbReference type="RefSeq" id="WP_176105789.1">
    <property type="nucleotide sequence ID" value="NZ_JAALDK010000001.1"/>
</dbReference>
<dbReference type="PANTHER" id="PTHR43130">
    <property type="entry name" value="ARAC-FAMILY TRANSCRIPTIONAL REGULATOR"/>
    <property type="match status" value="1"/>
</dbReference>
<evidence type="ECO:0000259" key="1">
    <source>
        <dbReference type="Pfam" id="PF01965"/>
    </source>
</evidence>
<dbReference type="InterPro" id="IPR052158">
    <property type="entry name" value="INH-QAR"/>
</dbReference>
<dbReference type="Pfam" id="PF01965">
    <property type="entry name" value="DJ-1_PfpI"/>
    <property type="match status" value="1"/>
</dbReference>
<dbReference type="SUPFAM" id="SSF52317">
    <property type="entry name" value="Class I glutamine amidotransferase-like"/>
    <property type="match status" value="1"/>
</dbReference>
<dbReference type="PANTHER" id="PTHR43130:SF3">
    <property type="entry name" value="HTH-TYPE TRANSCRIPTIONAL REGULATOR RV1931C"/>
    <property type="match status" value="1"/>
</dbReference>
<organism evidence="2 3">
    <name type="scientific">Paraburkholderia youngii</name>
    <dbReference type="NCBI Taxonomy" id="2782701"/>
    <lineage>
        <taxon>Bacteria</taxon>
        <taxon>Pseudomonadati</taxon>
        <taxon>Pseudomonadota</taxon>
        <taxon>Betaproteobacteria</taxon>
        <taxon>Burkholderiales</taxon>
        <taxon>Burkholderiaceae</taxon>
        <taxon>Paraburkholderia</taxon>
    </lineage>
</organism>
<sequence>MRVAMMLYAGFQLLEVSGPMDVFHQANRLYGGVFYESHLIGPSPGPVLASNGTAVGTTECLFDSRPPFDLVVVPGSPVPGSAREHRELVDWLSDAGPKAHRLACISNGAFLLASAGLADRRWLNTHWRDADRLAAEYPLVHVISNPGCLKDGNLYSSGGASAAIHLALSLVREDLGEHAAGTIATALLTLPERNAGCVRRNRC</sequence>
<comment type="caution">
    <text evidence="2">The sequence shown here is derived from an EMBL/GenBank/DDBJ whole genome shotgun (WGS) entry which is preliminary data.</text>
</comment>
<feature type="domain" description="DJ-1/PfpI" evidence="1">
    <location>
        <begin position="1"/>
        <end position="172"/>
    </location>
</feature>
<evidence type="ECO:0000313" key="2">
    <source>
        <dbReference type="EMBL" id="NUX99098.1"/>
    </source>
</evidence>
<name>A0A7Y6JVG1_9BURK</name>
<dbReference type="EMBL" id="JAALDK010000001">
    <property type="protein sequence ID" value="NUX99098.1"/>
    <property type="molecule type" value="Genomic_DNA"/>
</dbReference>
<protein>
    <submittedName>
        <fullName evidence="2">AraC family transcriptional regulator</fullName>
    </submittedName>
</protein>
<dbReference type="Gene3D" id="3.40.50.880">
    <property type="match status" value="1"/>
</dbReference>